<gene>
    <name evidence="3" type="primary">LOC123394870</name>
</gene>
<feature type="compositionally biased region" description="Low complexity" evidence="1">
    <location>
        <begin position="169"/>
        <end position="182"/>
    </location>
</feature>
<proteinExistence type="predicted"/>
<organism evidence="2 3">
    <name type="scientific">Mustela putorius furo</name>
    <name type="common">European domestic ferret</name>
    <name type="synonym">Mustela furo</name>
    <dbReference type="NCBI Taxonomy" id="9669"/>
    <lineage>
        <taxon>Eukaryota</taxon>
        <taxon>Metazoa</taxon>
        <taxon>Chordata</taxon>
        <taxon>Craniata</taxon>
        <taxon>Vertebrata</taxon>
        <taxon>Euteleostomi</taxon>
        <taxon>Mammalia</taxon>
        <taxon>Eutheria</taxon>
        <taxon>Laurasiatheria</taxon>
        <taxon>Carnivora</taxon>
        <taxon>Caniformia</taxon>
        <taxon>Musteloidea</taxon>
        <taxon>Mustelidae</taxon>
        <taxon>Mustelinae</taxon>
        <taxon>Mustela</taxon>
    </lineage>
</organism>
<dbReference type="Proteomes" id="UP000000715">
    <property type="component" value="Unplaced"/>
</dbReference>
<feature type="compositionally biased region" description="Low complexity" evidence="1">
    <location>
        <begin position="109"/>
        <end position="130"/>
    </location>
</feature>
<sequence>MEQCSAMFLDMWTIEAVMENIRAVDPSRGAEENSHACRCLQGPPAGGSGLAADHKWGHSSWTGSSRACSSWTGSSRGHSSWTGSRMTHSLKSSNRVCNSWTGSSHRSHSPPWSSHRSHSPPWSSHTSHSPPWNPHRSHSWSRNRLAHSSTRACSSTRAHSSPHSRSHSPHSWSRSPHSWSRSPHSRSHSPHSRSHSPRNSHSSSWFWWVEGGSAQLRPRAPRTPFRSCGRTRLQADSGDGTGSLCFQLPTSRHTQCRHSGTTSCTNQ</sequence>
<name>A0A8U0VB95_MUSPF</name>
<dbReference type="RefSeq" id="XP_044945639.1">
    <property type="nucleotide sequence ID" value="XM_045089704.1"/>
</dbReference>
<accession>A0A8U0VB95</accession>
<feature type="region of interest" description="Disordered" evidence="1">
    <location>
        <begin position="94"/>
        <end position="202"/>
    </location>
</feature>
<reference evidence="3" key="1">
    <citation type="submission" date="2025-08" db="UniProtKB">
        <authorList>
            <consortium name="RefSeq"/>
        </authorList>
    </citation>
    <scope>IDENTIFICATION</scope>
    <source>
        <tissue evidence="3">Brain</tissue>
    </source>
</reference>
<evidence type="ECO:0000313" key="2">
    <source>
        <dbReference type="Proteomes" id="UP000000715"/>
    </source>
</evidence>
<feature type="compositionally biased region" description="Basic residues" evidence="1">
    <location>
        <begin position="183"/>
        <end position="198"/>
    </location>
</feature>
<protein>
    <submittedName>
        <fullName evidence="3">Arginine/serine-rich protein 1-like</fullName>
    </submittedName>
</protein>
<feature type="region of interest" description="Disordered" evidence="1">
    <location>
        <begin position="216"/>
        <end position="240"/>
    </location>
</feature>
<feature type="compositionally biased region" description="Basic residues" evidence="1">
    <location>
        <begin position="135"/>
        <end position="145"/>
    </location>
</feature>
<evidence type="ECO:0000256" key="1">
    <source>
        <dbReference type="SAM" id="MobiDB-lite"/>
    </source>
</evidence>
<dbReference type="GeneID" id="123394870"/>
<dbReference type="AlphaFoldDB" id="A0A8U0VB95"/>
<feature type="compositionally biased region" description="Polar residues" evidence="1">
    <location>
        <begin position="146"/>
        <end position="158"/>
    </location>
</feature>
<keyword evidence="2" id="KW-1185">Reference proteome</keyword>
<evidence type="ECO:0000313" key="3">
    <source>
        <dbReference type="RefSeq" id="XP_044945639.1"/>
    </source>
</evidence>